<accession>A0AA46TLS5</accession>
<evidence type="ECO:0000313" key="4">
    <source>
        <dbReference type="Proteomes" id="UP001164390"/>
    </source>
</evidence>
<dbReference type="Pfam" id="PF12833">
    <property type="entry name" value="HTH_18"/>
    <property type="match status" value="1"/>
</dbReference>
<dbReference type="GO" id="GO:0003700">
    <property type="term" value="F:DNA-binding transcription factor activity"/>
    <property type="evidence" value="ECO:0007669"/>
    <property type="project" value="InterPro"/>
</dbReference>
<evidence type="ECO:0000313" key="3">
    <source>
        <dbReference type="EMBL" id="UYM07279.1"/>
    </source>
</evidence>
<sequence length="258" mass="28486">MQGSQSAATAALAARPSQPERMTQPGLEVEHRPSESPYIERVWRSRSHGDVAQMLSVATPRVGLVFWRQQGEVGVAVTGPESMASPAPLPAEATFFGVEFPVGTYLPHLPSGRQLLDRQITIPDVSDRSFYLAGSHWQHPGFDTAEAFVRRLAREEIVRRDRLVADVARGATPDVSGRTVQRRFLAATGVTRGSARQMDRARHAAILLRDGVPSAEVLTTLGFYDNPHLHRSLRRFIGRTAAELQTGEREPLSLLYMT</sequence>
<dbReference type="EMBL" id="CP094970">
    <property type="protein sequence ID" value="UYM07279.1"/>
    <property type="molecule type" value="Genomic_DNA"/>
</dbReference>
<name>A0AA46TLS5_9ACTN</name>
<dbReference type="RefSeq" id="WP_271636242.1">
    <property type="nucleotide sequence ID" value="NZ_CP094970.1"/>
</dbReference>
<keyword evidence="4" id="KW-1185">Reference proteome</keyword>
<feature type="region of interest" description="Disordered" evidence="1">
    <location>
        <begin position="1"/>
        <end position="34"/>
    </location>
</feature>
<feature type="domain" description="HTH araC/xylS-type" evidence="2">
    <location>
        <begin position="175"/>
        <end position="247"/>
    </location>
</feature>
<protein>
    <submittedName>
        <fullName evidence="3">AraC family transcriptional regulator</fullName>
    </submittedName>
</protein>
<dbReference type="GO" id="GO:0043565">
    <property type="term" value="F:sequence-specific DNA binding"/>
    <property type="evidence" value="ECO:0007669"/>
    <property type="project" value="InterPro"/>
</dbReference>
<dbReference type="Gene3D" id="1.10.10.60">
    <property type="entry name" value="Homeodomain-like"/>
    <property type="match status" value="1"/>
</dbReference>
<proteinExistence type="predicted"/>
<evidence type="ECO:0000256" key="1">
    <source>
        <dbReference type="SAM" id="MobiDB-lite"/>
    </source>
</evidence>
<evidence type="ECO:0000259" key="2">
    <source>
        <dbReference type="PROSITE" id="PS01124"/>
    </source>
</evidence>
<gene>
    <name evidence="3" type="ORF">L0C25_09450</name>
</gene>
<dbReference type="PROSITE" id="PS01124">
    <property type="entry name" value="HTH_ARAC_FAMILY_2"/>
    <property type="match status" value="1"/>
</dbReference>
<dbReference type="AlphaFoldDB" id="A0AA46TLS5"/>
<dbReference type="Proteomes" id="UP001164390">
    <property type="component" value="Chromosome"/>
</dbReference>
<reference evidence="3" key="1">
    <citation type="submission" date="2022-01" db="EMBL/GenBank/DDBJ databases">
        <title>Nocardioidaceae gen. sp. A5X3R13.</title>
        <authorList>
            <person name="Lopez Marin M.A."/>
            <person name="Uhlik O."/>
        </authorList>
    </citation>
    <scope>NUCLEOTIDE SEQUENCE</scope>
    <source>
        <strain evidence="3">A5X3R13</strain>
    </source>
</reference>
<organism evidence="3 4">
    <name type="scientific">Solicola gregarius</name>
    <dbReference type="NCBI Taxonomy" id="2908642"/>
    <lineage>
        <taxon>Bacteria</taxon>
        <taxon>Bacillati</taxon>
        <taxon>Actinomycetota</taxon>
        <taxon>Actinomycetes</taxon>
        <taxon>Propionibacteriales</taxon>
        <taxon>Nocardioidaceae</taxon>
        <taxon>Solicola</taxon>
    </lineage>
</organism>
<dbReference type="InterPro" id="IPR018060">
    <property type="entry name" value="HTH_AraC"/>
</dbReference>
<dbReference type="KEGG" id="sgrg:L0C25_09450"/>